<dbReference type="AlphaFoldDB" id="A0A9Q3HTK1"/>
<dbReference type="Proteomes" id="UP000765509">
    <property type="component" value="Unassembled WGS sequence"/>
</dbReference>
<gene>
    <name evidence="3" type="ORF">O181_054314</name>
</gene>
<evidence type="ECO:0000313" key="3">
    <source>
        <dbReference type="EMBL" id="MBW0514599.1"/>
    </source>
</evidence>
<dbReference type="EMBL" id="AVOT02024115">
    <property type="protein sequence ID" value="MBW0514599.1"/>
    <property type="molecule type" value="Genomic_DNA"/>
</dbReference>
<feature type="compositionally biased region" description="Low complexity" evidence="1">
    <location>
        <begin position="31"/>
        <end position="41"/>
    </location>
</feature>
<keyword evidence="2" id="KW-0472">Membrane</keyword>
<protein>
    <recommendedName>
        <fullName evidence="5">Transmembrane protein</fullName>
    </recommendedName>
</protein>
<evidence type="ECO:0000313" key="4">
    <source>
        <dbReference type="Proteomes" id="UP000765509"/>
    </source>
</evidence>
<keyword evidence="2" id="KW-0812">Transmembrane</keyword>
<feature type="compositionally biased region" description="Polar residues" evidence="1">
    <location>
        <begin position="251"/>
        <end position="275"/>
    </location>
</feature>
<proteinExistence type="predicted"/>
<evidence type="ECO:0000256" key="1">
    <source>
        <dbReference type="SAM" id="MobiDB-lite"/>
    </source>
</evidence>
<keyword evidence="4" id="KW-1185">Reference proteome</keyword>
<reference evidence="3" key="1">
    <citation type="submission" date="2021-03" db="EMBL/GenBank/DDBJ databases">
        <title>Draft genome sequence of rust myrtle Austropuccinia psidii MF-1, a brazilian biotype.</title>
        <authorList>
            <person name="Quecine M.C."/>
            <person name="Pachon D.M.R."/>
            <person name="Bonatelli M.L."/>
            <person name="Correr F.H."/>
            <person name="Franceschini L.M."/>
            <person name="Leite T.F."/>
            <person name="Margarido G.R.A."/>
            <person name="Almeida C.A."/>
            <person name="Ferrarezi J.A."/>
            <person name="Labate C.A."/>
        </authorList>
    </citation>
    <scope>NUCLEOTIDE SEQUENCE</scope>
    <source>
        <strain evidence="3">MF-1</strain>
    </source>
</reference>
<evidence type="ECO:0008006" key="5">
    <source>
        <dbReference type="Google" id="ProtNLM"/>
    </source>
</evidence>
<organism evidence="3 4">
    <name type="scientific">Austropuccinia psidii MF-1</name>
    <dbReference type="NCBI Taxonomy" id="1389203"/>
    <lineage>
        <taxon>Eukaryota</taxon>
        <taxon>Fungi</taxon>
        <taxon>Dikarya</taxon>
        <taxon>Basidiomycota</taxon>
        <taxon>Pucciniomycotina</taxon>
        <taxon>Pucciniomycetes</taxon>
        <taxon>Pucciniales</taxon>
        <taxon>Sphaerophragmiaceae</taxon>
        <taxon>Austropuccinia</taxon>
    </lineage>
</organism>
<feature type="region of interest" description="Disordered" evidence="1">
    <location>
        <begin position="250"/>
        <end position="275"/>
    </location>
</feature>
<feature type="compositionally biased region" description="Low complexity" evidence="1">
    <location>
        <begin position="147"/>
        <end position="166"/>
    </location>
</feature>
<feature type="compositionally biased region" description="Basic residues" evidence="1">
    <location>
        <begin position="1"/>
        <end position="10"/>
    </location>
</feature>
<comment type="caution">
    <text evidence="3">The sequence shown here is derived from an EMBL/GenBank/DDBJ whole genome shotgun (WGS) entry which is preliminary data.</text>
</comment>
<feature type="transmembrane region" description="Helical" evidence="2">
    <location>
        <begin position="204"/>
        <end position="228"/>
    </location>
</feature>
<feature type="region of interest" description="Disordered" evidence="1">
    <location>
        <begin position="121"/>
        <end position="198"/>
    </location>
</feature>
<evidence type="ECO:0000256" key="2">
    <source>
        <dbReference type="SAM" id="Phobius"/>
    </source>
</evidence>
<accession>A0A9Q3HTK1</accession>
<feature type="transmembrane region" description="Helical" evidence="2">
    <location>
        <begin position="62"/>
        <end position="84"/>
    </location>
</feature>
<feature type="compositionally biased region" description="Polar residues" evidence="1">
    <location>
        <begin position="170"/>
        <end position="189"/>
    </location>
</feature>
<dbReference type="OrthoDB" id="2507503at2759"/>
<keyword evidence="2" id="KW-1133">Transmembrane helix</keyword>
<name>A0A9Q3HTK1_9BASI</name>
<feature type="compositionally biased region" description="Polar residues" evidence="1">
    <location>
        <begin position="130"/>
        <end position="140"/>
    </location>
</feature>
<feature type="region of interest" description="Disordered" evidence="1">
    <location>
        <begin position="1"/>
        <end position="41"/>
    </location>
</feature>
<sequence>MNHPSNRNRNHRQEQEQDQDQDQDQDRNLRNQKQLCHSSSSSHSLLAHRHLNQIISRPLSPLFTLAAYSWIALAAFSTLVGLLLTGYGLSAWDDAKQKLTTVRGLVGKGLEVGKEIVGSLPSPHIPSTVRHPTSWPTRSAPQHPHPSLRSFNSFPSGSSSPSPYDLSNDEPSSPKKSSNQHQHIPSSKPNSDRDHLGLPPRPPLSVLIASLFLTLIVVAARLMVVWWMGQQGQKNRTHAFRKGRKAYEAAATQSDNQFPNQTWFPSSSSSVKHPQ</sequence>